<dbReference type="Pfam" id="PF12704">
    <property type="entry name" value="MacB_PCD"/>
    <property type="match status" value="2"/>
</dbReference>
<sequence>MIKNYFKIAWRNLLKNRVFSLINVIGLAVSMSVCLLILAIIADQKSYDQFHTNKNRVYRILSTGKNNNDMSDMASTAIPLSEELRKNFTGIESSATLVTDIGGDIFYKEKIASGGGYFADENLFKILDFKLLEGDPKMALSNPKSLVISQELASQLFFNENPVGKTVTFKDTDLSPTGVNNGNRETDYGLFTITGVLKPLEGKTHLPFKILASMSSINALVKDSVINIAQNDWNSIWANYTYVLLKEGKTEADLQQMLDKISDKYYPKGDFNQYGLKAQALNKITPSNPIGNETHVSVPEIVLLVLGVLCLIVMLSACLNYTNLSVARSLNRAKEVGIRKVSGATRKQIFGQFIAESVLISMVSLVFSILILFLLQYLFSGLVVNKYLHITFEHTVPLYLTFVGFSLGVGLIAGMLPSLYISAFNPIQILKNFSGTKMFKRLTLRKALLVMQFSVSLIFIISTTLIYLQTDHIFNFDYGFNKDNVINVTLYKQDNYKRFAQEISTNKNIIAVSACAYSPASGTQNTTIIKKTENLKDSLRANYFDIDAKSVDVWDLKLLAGKNLPEIPSLTGESYILVNEKLVDNFKFGSASQAIGQKILVDGNNVEIVGVVKDFQFLNVMRAIEPLMLRNRQSQLNFASVRVTGTNQQETVKFLEEAWKKVNPTTKFQYAFLDQELLLVHTMFSNIANVLGFIAFLAVFISCLGLLGMATYTAETRRKEMGIRKVLGSGVFQIILLLSKNYVYMIGIAVLIATPLAYFINNLWLEFFVSRVSISPAVLLLGISILLTISLLTVLSQAWRAAKLNPVESLKAE</sequence>
<feature type="transmembrane region" description="Helical" evidence="6">
    <location>
        <begin position="772"/>
        <end position="795"/>
    </location>
</feature>
<feature type="domain" description="ABC3 transporter permease C-terminal" evidence="7">
    <location>
        <begin position="309"/>
        <end position="426"/>
    </location>
</feature>
<evidence type="ECO:0000313" key="10">
    <source>
        <dbReference type="Proteomes" id="UP001204144"/>
    </source>
</evidence>
<evidence type="ECO:0000256" key="4">
    <source>
        <dbReference type="ARBA" id="ARBA00022989"/>
    </source>
</evidence>
<dbReference type="PANTHER" id="PTHR30572">
    <property type="entry name" value="MEMBRANE COMPONENT OF TRANSPORTER-RELATED"/>
    <property type="match status" value="1"/>
</dbReference>
<organism evidence="9 10">
    <name type="scientific">Lacihabitans soyangensis</name>
    <dbReference type="NCBI Taxonomy" id="869394"/>
    <lineage>
        <taxon>Bacteria</taxon>
        <taxon>Pseudomonadati</taxon>
        <taxon>Bacteroidota</taxon>
        <taxon>Cytophagia</taxon>
        <taxon>Cytophagales</taxon>
        <taxon>Leadbetterellaceae</taxon>
        <taxon>Lacihabitans</taxon>
    </lineage>
</organism>
<dbReference type="InterPro" id="IPR003838">
    <property type="entry name" value="ABC3_permease_C"/>
</dbReference>
<comment type="caution">
    <text evidence="9">The sequence shown here is derived from an EMBL/GenBank/DDBJ whole genome shotgun (WGS) entry which is preliminary data.</text>
</comment>
<gene>
    <name evidence="9" type="ORF">EGI31_23505</name>
</gene>
<evidence type="ECO:0000256" key="2">
    <source>
        <dbReference type="ARBA" id="ARBA00022475"/>
    </source>
</evidence>
<comment type="subcellular location">
    <subcellularLocation>
        <location evidence="1">Cell membrane</location>
        <topology evidence="1">Multi-pass membrane protein</topology>
    </subcellularLocation>
</comment>
<keyword evidence="2" id="KW-1003">Cell membrane</keyword>
<accession>A0AAE3H6P5</accession>
<evidence type="ECO:0000259" key="7">
    <source>
        <dbReference type="Pfam" id="PF02687"/>
    </source>
</evidence>
<keyword evidence="4 6" id="KW-1133">Transmembrane helix</keyword>
<feature type="domain" description="MacB-like periplasmic core" evidence="8">
    <location>
        <begin position="479"/>
        <end position="651"/>
    </location>
</feature>
<feature type="transmembrane region" description="Helical" evidence="6">
    <location>
        <begin position="399"/>
        <end position="421"/>
    </location>
</feature>
<evidence type="ECO:0000256" key="5">
    <source>
        <dbReference type="ARBA" id="ARBA00023136"/>
    </source>
</evidence>
<protein>
    <submittedName>
        <fullName evidence="9">ABC transporter permease</fullName>
    </submittedName>
</protein>
<dbReference type="Proteomes" id="UP001204144">
    <property type="component" value="Unassembled WGS sequence"/>
</dbReference>
<dbReference type="Pfam" id="PF02687">
    <property type="entry name" value="FtsX"/>
    <property type="match status" value="2"/>
</dbReference>
<feature type="domain" description="MacB-like periplasmic core" evidence="8">
    <location>
        <begin position="20"/>
        <end position="260"/>
    </location>
</feature>
<dbReference type="GO" id="GO:0022857">
    <property type="term" value="F:transmembrane transporter activity"/>
    <property type="evidence" value="ECO:0007669"/>
    <property type="project" value="TreeGrafter"/>
</dbReference>
<dbReference type="PANTHER" id="PTHR30572:SF18">
    <property type="entry name" value="ABC-TYPE MACROLIDE FAMILY EXPORT SYSTEM PERMEASE COMPONENT 2"/>
    <property type="match status" value="1"/>
</dbReference>
<keyword evidence="10" id="KW-1185">Reference proteome</keyword>
<dbReference type="InterPro" id="IPR050250">
    <property type="entry name" value="Macrolide_Exporter_MacB"/>
</dbReference>
<proteinExistence type="predicted"/>
<feature type="transmembrane region" description="Helical" evidence="6">
    <location>
        <begin position="447"/>
        <end position="468"/>
    </location>
</feature>
<dbReference type="AlphaFoldDB" id="A0AAE3H6P5"/>
<evidence type="ECO:0000313" key="9">
    <source>
        <dbReference type="EMBL" id="MCP9765913.1"/>
    </source>
</evidence>
<evidence type="ECO:0000256" key="3">
    <source>
        <dbReference type="ARBA" id="ARBA00022692"/>
    </source>
</evidence>
<keyword evidence="5 6" id="KW-0472">Membrane</keyword>
<feature type="transmembrane region" description="Helical" evidence="6">
    <location>
        <begin position="690"/>
        <end position="714"/>
    </location>
</feature>
<evidence type="ECO:0000256" key="6">
    <source>
        <dbReference type="SAM" id="Phobius"/>
    </source>
</evidence>
<name>A0AAE3H6P5_9BACT</name>
<dbReference type="GO" id="GO:0005886">
    <property type="term" value="C:plasma membrane"/>
    <property type="evidence" value="ECO:0007669"/>
    <property type="project" value="UniProtKB-SubCell"/>
</dbReference>
<evidence type="ECO:0000259" key="8">
    <source>
        <dbReference type="Pfam" id="PF12704"/>
    </source>
</evidence>
<feature type="transmembrane region" description="Helical" evidence="6">
    <location>
        <begin position="353"/>
        <end position="379"/>
    </location>
</feature>
<dbReference type="RefSeq" id="WP_255039619.1">
    <property type="nucleotide sequence ID" value="NZ_RJUF01000194.1"/>
</dbReference>
<feature type="domain" description="ABC3 transporter permease C-terminal" evidence="7">
    <location>
        <begin position="693"/>
        <end position="806"/>
    </location>
</feature>
<reference evidence="9 10" key="1">
    <citation type="submission" date="2018-11" db="EMBL/GenBank/DDBJ databases">
        <title>Novel bacteria species description.</title>
        <authorList>
            <person name="Han J.-H."/>
        </authorList>
    </citation>
    <scope>NUCLEOTIDE SEQUENCE [LARGE SCALE GENOMIC DNA]</scope>
    <source>
        <strain evidence="9 10">KCTC23259</strain>
    </source>
</reference>
<keyword evidence="3 6" id="KW-0812">Transmembrane</keyword>
<dbReference type="EMBL" id="RJUF01000194">
    <property type="protein sequence ID" value="MCP9765913.1"/>
    <property type="molecule type" value="Genomic_DNA"/>
</dbReference>
<feature type="transmembrane region" description="Helical" evidence="6">
    <location>
        <begin position="21"/>
        <end position="42"/>
    </location>
</feature>
<dbReference type="InterPro" id="IPR025857">
    <property type="entry name" value="MacB_PCD"/>
</dbReference>
<evidence type="ECO:0000256" key="1">
    <source>
        <dbReference type="ARBA" id="ARBA00004651"/>
    </source>
</evidence>
<feature type="transmembrane region" description="Helical" evidence="6">
    <location>
        <begin position="301"/>
        <end position="322"/>
    </location>
</feature>